<keyword evidence="9" id="KW-0732">Signal</keyword>
<keyword evidence="4 7" id="KW-0133">Cell shape</keyword>
<feature type="chain" id="PRO_5046891541" description="L,D-TPase catalytic domain-containing protein" evidence="9">
    <location>
        <begin position="24"/>
        <end position="211"/>
    </location>
</feature>
<feature type="region of interest" description="Disordered" evidence="8">
    <location>
        <begin position="149"/>
        <end position="199"/>
    </location>
</feature>
<accession>A0ABQ4TFW8</accession>
<comment type="pathway">
    <text evidence="1 7">Cell wall biogenesis; peptidoglycan biosynthesis.</text>
</comment>
<sequence length="211" mass="23036">MRPFSAILLSGVLLAVLTNSASAELRIDVDKASQRMSVTVDGQPRYTWPVSTGVAGYDTPSGSFKPFRMEASHFSREFDNAPMPHAVFFTQIGHAIHGTNQVRNLGRAASHGCVRLSPGNAATLYSLIKAQGMANTRITLQGEVEERVAGGGREPGYRAARSRRDYDDGDVMPAGMEASRAPTGYQYAPRQRSYDPFGEGYYGRQDAYGEY</sequence>
<dbReference type="PANTHER" id="PTHR30582:SF2">
    <property type="entry name" value="L,D-TRANSPEPTIDASE YCIB-RELATED"/>
    <property type="match status" value="1"/>
</dbReference>
<dbReference type="PROSITE" id="PS52029">
    <property type="entry name" value="LD_TPASE"/>
    <property type="match status" value="1"/>
</dbReference>
<gene>
    <name evidence="11" type="ORF">EKPJFOCH_0773</name>
</gene>
<evidence type="ECO:0000256" key="6">
    <source>
        <dbReference type="ARBA" id="ARBA00023316"/>
    </source>
</evidence>
<evidence type="ECO:0000256" key="3">
    <source>
        <dbReference type="ARBA" id="ARBA00022679"/>
    </source>
</evidence>
<dbReference type="RefSeq" id="WP_147813589.1">
    <property type="nucleotide sequence ID" value="NZ_BPRA01000003.1"/>
</dbReference>
<keyword evidence="5 7" id="KW-0573">Peptidoglycan synthesis</keyword>
<comment type="similarity">
    <text evidence="2">Belongs to the YkuD family.</text>
</comment>
<dbReference type="PANTHER" id="PTHR30582">
    <property type="entry name" value="L,D-TRANSPEPTIDASE"/>
    <property type="match status" value="1"/>
</dbReference>
<evidence type="ECO:0000256" key="9">
    <source>
        <dbReference type="SAM" id="SignalP"/>
    </source>
</evidence>
<evidence type="ECO:0000256" key="1">
    <source>
        <dbReference type="ARBA" id="ARBA00004752"/>
    </source>
</evidence>
<evidence type="ECO:0000256" key="4">
    <source>
        <dbReference type="ARBA" id="ARBA00022960"/>
    </source>
</evidence>
<keyword evidence="12" id="KW-1185">Reference proteome</keyword>
<evidence type="ECO:0000256" key="2">
    <source>
        <dbReference type="ARBA" id="ARBA00005992"/>
    </source>
</evidence>
<dbReference type="Proteomes" id="UP001055101">
    <property type="component" value="Unassembled WGS sequence"/>
</dbReference>
<keyword evidence="6 7" id="KW-0961">Cell wall biogenesis/degradation</keyword>
<feature type="signal peptide" evidence="9">
    <location>
        <begin position="1"/>
        <end position="23"/>
    </location>
</feature>
<dbReference type="Gene3D" id="2.40.440.10">
    <property type="entry name" value="L,D-transpeptidase catalytic domain-like"/>
    <property type="match status" value="1"/>
</dbReference>
<organism evidence="11 12">
    <name type="scientific">Methylobacterium thuringiense</name>
    <dbReference type="NCBI Taxonomy" id="1003091"/>
    <lineage>
        <taxon>Bacteria</taxon>
        <taxon>Pseudomonadati</taxon>
        <taxon>Pseudomonadota</taxon>
        <taxon>Alphaproteobacteria</taxon>
        <taxon>Hyphomicrobiales</taxon>
        <taxon>Methylobacteriaceae</taxon>
        <taxon>Methylobacterium</taxon>
    </lineage>
</organism>
<proteinExistence type="inferred from homology"/>
<protein>
    <recommendedName>
        <fullName evidence="10">L,D-TPase catalytic domain-containing protein</fullName>
    </recommendedName>
</protein>
<evidence type="ECO:0000256" key="8">
    <source>
        <dbReference type="SAM" id="MobiDB-lite"/>
    </source>
</evidence>
<evidence type="ECO:0000256" key="7">
    <source>
        <dbReference type="PROSITE-ProRule" id="PRU01373"/>
    </source>
</evidence>
<feature type="active site" description="Proton donor/acceptor" evidence="7">
    <location>
        <position position="97"/>
    </location>
</feature>
<evidence type="ECO:0000256" key="5">
    <source>
        <dbReference type="ARBA" id="ARBA00022984"/>
    </source>
</evidence>
<evidence type="ECO:0000313" key="12">
    <source>
        <dbReference type="Proteomes" id="UP001055101"/>
    </source>
</evidence>
<reference evidence="11" key="1">
    <citation type="journal article" date="2021" name="Front. Microbiol.">
        <title>Comprehensive Comparative Genomics and Phenotyping of Methylobacterium Species.</title>
        <authorList>
            <person name="Alessa O."/>
            <person name="Ogura Y."/>
            <person name="Fujitani Y."/>
            <person name="Takami H."/>
            <person name="Hayashi T."/>
            <person name="Sahin N."/>
            <person name="Tani A."/>
        </authorList>
    </citation>
    <scope>NUCLEOTIDE SEQUENCE</scope>
    <source>
        <strain evidence="11">DSM 23674</strain>
    </source>
</reference>
<dbReference type="SUPFAM" id="SSF141523">
    <property type="entry name" value="L,D-transpeptidase catalytic domain-like"/>
    <property type="match status" value="1"/>
</dbReference>
<comment type="caution">
    <text evidence="11">The sequence shown here is derived from an EMBL/GenBank/DDBJ whole genome shotgun (WGS) entry which is preliminary data.</text>
</comment>
<dbReference type="Pfam" id="PF03734">
    <property type="entry name" value="YkuD"/>
    <property type="match status" value="1"/>
</dbReference>
<dbReference type="EMBL" id="BPRA01000003">
    <property type="protein sequence ID" value="GJE54299.1"/>
    <property type="molecule type" value="Genomic_DNA"/>
</dbReference>
<dbReference type="InterPro" id="IPR038063">
    <property type="entry name" value="Transpep_catalytic_dom"/>
</dbReference>
<evidence type="ECO:0000259" key="10">
    <source>
        <dbReference type="PROSITE" id="PS52029"/>
    </source>
</evidence>
<feature type="active site" description="Nucleophile" evidence="7">
    <location>
        <position position="113"/>
    </location>
</feature>
<name>A0ABQ4TFW8_9HYPH</name>
<evidence type="ECO:0000313" key="11">
    <source>
        <dbReference type="EMBL" id="GJE54299.1"/>
    </source>
</evidence>
<feature type="domain" description="L,D-TPase catalytic" evidence="10">
    <location>
        <begin position="25"/>
        <end position="141"/>
    </location>
</feature>
<dbReference type="InterPro" id="IPR050979">
    <property type="entry name" value="LD-transpeptidase"/>
</dbReference>
<dbReference type="CDD" id="cd16913">
    <property type="entry name" value="YkuD_like"/>
    <property type="match status" value="1"/>
</dbReference>
<keyword evidence="3" id="KW-0808">Transferase</keyword>
<reference evidence="11" key="2">
    <citation type="submission" date="2021-08" db="EMBL/GenBank/DDBJ databases">
        <authorList>
            <person name="Tani A."/>
            <person name="Ola A."/>
            <person name="Ogura Y."/>
            <person name="Katsura K."/>
            <person name="Hayashi T."/>
        </authorList>
    </citation>
    <scope>NUCLEOTIDE SEQUENCE</scope>
    <source>
        <strain evidence="11">DSM 23674</strain>
    </source>
</reference>
<dbReference type="InterPro" id="IPR005490">
    <property type="entry name" value="LD_TPept_cat_dom"/>
</dbReference>